<dbReference type="OrthoDB" id="624512at2"/>
<dbReference type="Proteomes" id="UP000199577">
    <property type="component" value="Unassembled WGS sequence"/>
</dbReference>
<dbReference type="Gene3D" id="2.30.180.10">
    <property type="entry name" value="FAS1 domain"/>
    <property type="match status" value="2"/>
</dbReference>
<dbReference type="SUPFAM" id="SSF82153">
    <property type="entry name" value="FAS1 domain"/>
    <property type="match status" value="2"/>
</dbReference>
<sequence>MGLSTAWVAWSCYRMKRSYNTYPFTSSKHKMKHKTHQYWLFFLLCAAGILAGCRQEFFPPELGEPIPAATFPELLETLPETGYGTFRVIWERSNVKQLIADEYVKSDLTYLIPDDAAFANAGYTSASVNGMAAADLDTLLLAHIVPGALHVARLPTGSTLALNSLLSIPDIAITTARVSGQDQIARPYVFQHHLFKTADGIMSNGTALVVNDEADIRNGRMVLIDKLIPYAKKQMIDIMREDDRFSLFLAAADLNIAIRIPVYETYSTLNNSVYLDRARYEYHYIPPGGAVPANRLISLAQFTLFLPTNEAFHQVGIYTEADILALSQRADLDEVATAPRAQQRTAKTALEKVFHLHTLRGASTSNFTLNYELANRPVYVEITNSFNNVTASPFFFQHDLRPDVSQTTELRPYVVGQQSGRVTVQAASSAYPPATITESLMTLQGPVHVVDRLIIEEGVEL</sequence>
<dbReference type="GO" id="GO:0005615">
    <property type="term" value="C:extracellular space"/>
    <property type="evidence" value="ECO:0007669"/>
    <property type="project" value="TreeGrafter"/>
</dbReference>
<reference evidence="2 3" key="1">
    <citation type="submission" date="2016-10" db="EMBL/GenBank/DDBJ databases">
        <authorList>
            <person name="de Groot N.N."/>
        </authorList>
    </citation>
    <scope>NUCLEOTIDE SEQUENCE [LARGE SCALE GENOMIC DNA]</scope>
    <source>
        <strain evidence="2 3">DSM 22900</strain>
    </source>
</reference>
<dbReference type="Pfam" id="PF02469">
    <property type="entry name" value="Fasciclin"/>
    <property type="match status" value="1"/>
</dbReference>
<dbReference type="PANTHER" id="PTHR10900:SF77">
    <property type="entry name" value="FI19380P1"/>
    <property type="match status" value="1"/>
</dbReference>
<dbReference type="InterPro" id="IPR036378">
    <property type="entry name" value="FAS1_dom_sf"/>
</dbReference>
<dbReference type="PROSITE" id="PS50213">
    <property type="entry name" value="FAS1"/>
    <property type="match status" value="2"/>
</dbReference>
<protein>
    <submittedName>
        <fullName evidence="2">Fasciclin domain-containing protein</fullName>
    </submittedName>
</protein>
<dbReference type="EMBL" id="FOLL01000026">
    <property type="protein sequence ID" value="SFC78409.1"/>
    <property type="molecule type" value="Genomic_DNA"/>
</dbReference>
<dbReference type="InterPro" id="IPR000782">
    <property type="entry name" value="FAS1_domain"/>
</dbReference>
<evidence type="ECO:0000259" key="1">
    <source>
        <dbReference type="PROSITE" id="PS50213"/>
    </source>
</evidence>
<dbReference type="AlphaFoldDB" id="A0A1I1LZ67"/>
<proteinExistence type="predicted"/>
<evidence type="ECO:0000313" key="3">
    <source>
        <dbReference type="Proteomes" id="UP000199577"/>
    </source>
</evidence>
<dbReference type="PANTHER" id="PTHR10900">
    <property type="entry name" value="PERIOSTIN-RELATED"/>
    <property type="match status" value="1"/>
</dbReference>
<accession>A0A1I1LZ67</accession>
<organism evidence="2 3">
    <name type="scientific">Parapedobacter composti</name>
    <dbReference type="NCBI Taxonomy" id="623281"/>
    <lineage>
        <taxon>Bacteria</taxon>
        <taxon>Pseudomonadati</taxon>
        <taxon>Bacteroidota</taxon>
        <taxon>Sphingobacteriia</taxon>
        <taxon>Sphingobacteriales</taxon>
        <taxon>Sphingobacteriaceae</taxon>
        <taxon>Parapedobacter</taxon>
    </lineage>
</organism>
<name>A0A1I1LZ67_9SPHI</name>
<keyword evidence="3" id="KW-1185">Reference proteome</keyword>
<dbReference type="STRING" id="623281.SAMN05421747_1266"/>
<evidence type="ECO:0000313" key="2">
    <source>
        <dbReference type="EMBL" id="SFC78409.1"/>
    </source>
</evidence>
<dbReference type="InterPro" id="IPR050904">
    <property type="entry name" value="Adhesion/Biosynth-related"/>
</dbReference>
<feature type="domain" description="FAS1" evidence="1">
    <location>
        <begin position="55"/>
        <end position="228"/>
    </location>
</feature>
<feature type="domain" description="FAS1" evidence="1">
    <location>
        <begin position="232"/>
        <end position="454"/>
    </location>
</feature>
<gene>
    <name evidence="2" type="ORF">SAMN05421747_1266</name>
</gene>